<dbReference type="RefSeq" id="XP_033781298.1">
    <property type="nucleotide sequence ID" value="XM_033925407.1"/>
</dbReference>
<dbReference type="InterPro" id="IPR000210">
    <property type="entry name" value="BTB/POZ_dom"/>
</dbReference>
<dbReference type="Pfam" id="PF00651">
    <property type="entry name" value="BTB"/>
    <property type="match status" value="1"/>
</dbReference>
<keyword evidence="11" id="KW-0832">Ubl conjugation</keyword>
<feature type="region of interest" description="Disordered" evidence="17">
    <location>
        <begin position="764"/>
        <end position="835"/>
    </location>
</feature>
<evidence type="ECO:0000256" key="11">
    <source>
        <dbReference type="ARBA" id="ARBA00022843"/>
    </source>
</evidence>
<dbReference type="OrthoDB" id="8922241at2759"/>
<feature type="region of interest" description="Disordered" evidence="17">
    <location>
        <begin position="1053"/>
        <end position="1091"/>
    </location>
</feature>
<dbReference type="Gene3D" id="3.30.160.60">
    <property type="entry name" value="Classic Zinc Finger"/>
    <property type="match status" value="5"/>
</dbReference>
<dbReference type="SMART" id="SM00225">
    <property type="entry name" value="BTB"/>
    <property type="match status" value="1"/>
</dbReference>
<evidence type="ECO:0000313" key="24">
    <source>
        <dbReference type="RefSeq" id="XP_033781294.1"/>
    </source>
</evidence>
<dbReference type="RefSeq" id="XP_033781295.1">
    <property type="nucleotide sequence ID" value="XM_033925404.1"/>
</dbReference>
<dbReference type="GO" id="GO:0003677">
    <property type="term" value="F:DNA binding"/>
    <property type="evidence" value="ECO:0007669"/>
    <property type="project" value="UniProtKB-KW"/>
</dbReference>
<feature type="compositionally biased region" description="Low complexity" evidence="17">
    <location>
        <begin position="711"/>
        <end position="731"/>
    </location>
</feature>
<evidence type="ECO:0000256" key="14">
    <source>
        <dbReference type="ARBA" id="ARBA00023163"/>
    </source>
</evidence>
<dbReference type="GO" id="GO:0005694">
    <property type="term" value="C:chromosome"/>
    <property type="evidence" value="ECO:0007669"/>
    <property type="project" value="UniProtKB-SubCell"/>
</dbReference>
<evidence type="ECO:0000313" key="27">
    <source>
        <dbReference type="RefSeq" id="XP_033781298.1"/>
    </source>
</evidence>
<evidence type="ECO:0000256" key="9">
    <source>
        <dbReference type="ARBA" id="ARBA00022771"/>
    </source>
</evidence>
<feature type="compositionally biased region" description="Basic and acidic residues" evidence="17">
    <location>
        <begin position="1593"/>
        <end position="1607"/>
    </location>
</feature>
<evidence type="ECO:0000256" key="15">
    <source>
        <dbReference type="ARBA" id="ARBA00023242"/>
    </source>
</evidence>
<dbReference type="Proteomes" id="UP000515159">
    <property type="component" value="Chromosome 16"/>
</dbReference>
<feature type="region of interest" description="Disordered" evidence="17">
    <location>
        <begin position="697"/>
        <end position="732"/>
    </location>
</feature>
<keyword evidence="14" id="KW-0804">Transcription</keyword>
<dbReference type="PANTHER" id="PTHR24394">
    <property type="entry name" value="ZINC FINGER PROTEIN"/>
    <property type="match status" value="1"/>
</dbReference>
<dbReference type="SUPFAM" id="SSF57667">
    <property type="entry name" value="beta-beta-alpha zinc fingers"/>
    <property type="match status" value="3"/>
</dbReference>
<feature type="compositionally biased region" description="Polar residues" evidence="17">
    <location>
        <begin position="166"/>
        <end position="187"/>
    </location>
</feature>
<feature type="compositionally biased region" description="Acidic residues" evidence="17">
    <location>
        <begin position="816"/>
        <end position="833"/>
    </location>
</feature>
<feature type="compositionally biased region" description="Basic and acidic residues" evidence="17">
    <location>
        <begin position="1141"/>
        <end position="1158"/>
    </location>
</feature>
<feature type="compositionally biased region" description="Basic and acidic residues" evidence="17">
    <location>
        <begin position="1058"/>
        <end position="1072"/>
    </location>
</feature>
<evidence type="ECO:0000256" key="16">
    <source>
        <dbReference type="PROSITE-ProRule" id="PRU00042"/>
    </source>
</evidence>
<keyword evidence="15" id="KW-0539">Nucleus</keyword>
<dbReference type="RefSeq" id="XP_033781294.1">
    <property type="nucleotide sequence ID" value="XM_033925403.1"/>
</dbReference>
<feature type="region of interest" description="Disordered" evidence="17">
    <location>
        <begin position="1583"/>
        <end position="1607"/>
    </location>
</feature>
<dbReference type="RefSeq" id="XP_033781292.1">
    <property type="nucleotide sequence ID" value="XM_033925401.1"/>
</dbReference>
<proteinExistence type="predicted"/>
<feature type="compositionally biased region" description="Polar residues" evidence="17">
    <location>
        <begin position="764"/>
        <end position="788"/>
    </location>
</feature>
<evidence type="ECO:0000256" key="10">
    <source>
        <dbReference type="ARBA" id="ARBA00022833"/>
    </source>
</evidence>
<reference evidence="21 22" key="1">
    <citation type="submission" date="2025-04" db="UniProtKB">
        <authorList>
            <consortium name="RefSeq"/>
        </authorList>
    </citation>
    <scope>IDENTIFICATION</scope>
</reference>
<evidence type="ECO:0000256" key="12">
    <source>
        <dbReference type="ARBA" id="ARBA00023015"/>
    </source>
</evidence>
<keyword evidence="8" id="KW-0677">Repeat</keyword>
<keyword evidence="6" id="KW-0597">Phosphoprotein</keyword>
<feature type="region of interest" description="Disordered" evidence="17">
    <location>
        <begin position="132"/>
        <end position="219"/>
    </location>
</feature>
<keyword evidence="20" id="KW-1185">Reference proteome</keyword>
<evidence type="ECO:0000313" key="20">
    <source>
        <dbReference type="Proteomes" id="UP000515159"/>
    </source>
</evidence>
<evidence type="ECO:0000256" key="8">
    <source>
        <dbReference type="ARBA" id="ARBA00022737"/>
    </source>
</evidence>
<keyword evidence="12" id="KW-0805">Transcription regulation</keyword>
<dbReference type="PROSITE" id="PS00028">
    <property type="entry name" value="ZINC_FINGER_C2H2_1"/>
    <property type="match status" value="6"/>
</dbReference>
<evidence type="ECO:0000313" key="23">
    <source>
        <dbReference type="RefSeq" id="XP_033781293.1"/>
    </source>
</evidence>
<accession>A0A6P8Q2H8</accession>
<sequence>MASVVEVTDVNHSGSLLLELNEQRLKGMFCDITVIVEDTKFKAHKNVLAASSPYFKEVLSGNASWHRDQMFELPDIQAEVFSNILNFIYNSRLTIQNLAVAREIASVGRRLGISCLENLGEATEECRRTDLWPTEESSQQPLADISQNSQGTKETSFCDSVDRRWGNTSGATLNSTWTSETTMTSRSLLGGSISPVDLTSPSSRRSAEPGSPPMAPCFQNPSIQLESIQSIPSAALPIQGQGKLPLVNHMDNGPIPAAPNKDCEAQGLPMDTEAATAETAKILYALSTVPVNDSLSSSSIASEVELDQDAQLRNRDWDHISLENAALEVDGSELSMNDPSSVVASSDYSSSTFHCRLCNRSFSSSTALSLHVKLHRPRRTLACRYCCKSFIHVKRLQTHEVLCKQTERIPIRNEGSVGLREQDFGEEACSSELLCHPSTGKQISSKKDHLGLLFRHRSFQRLDLIPEQDHFVKVVDGHLIYFCTVCERSYMTLSSLKRHSNVHSWRRKYPCRYCDKIFALAEYRTKHEVWHTGERRYQCIFCWETFVTYYNLKTHQKAFHGINPGLISSEKTPNGGYKPKMNALKLYRLLPMRSQKRPYKTYSQSLSENLVMPSQSLPVPLGNSDSQDGNLEAMLTGNDASSLLFSDKPASLQTDPSSSRQEGLQGVVCPPEATGNPPREFEIETALQGLCETSSNKHTLSLQEEKSPKLPSKVSDGGPSSSSGDSGVPSVIAYGHPSSSVIRSTTLPSAVAANSVMPSVITYNSTSTSQSPGCAPLPQSQPSFLCSRQSKKHNLKDGVPPLPQSPAKLMASTDQSTEDSGSDEEEEEIEEQDQEHRFRYARSKTMTYMAKPAYVGAASESRSAPLCQITVRIGEEAIVKRRISETDLMRDKSPCGKVKRFTFGSDHAEHRIRKTEKHSKDSKRKTSRSLGQDTCDEDSERDTEDHLWRPYYTYKPKRKACSVQKVKKSHWRRKLRYKRSLHWIKRAEKEENRRDLCSMERSTHQHKSKDDANSQNESCPELATQKQNHDTAEWKYECTTCGKQFVTLKRLQKHEKAHNKDRSKSACERCPEESNTSSMLGHKAKEDNGSELNTSADVELLSSFKSTVHRVGRKPLVKHICVRCSKVCKTAAALGRHMKRHGTEEASHMDDAPIKDGESQDLSPGPVAAPTTVITYSKKSEEESAMKEATTLEELDCEGSLPPSRTIKEENPQEMKVSSSSEDQPVAMETEVERQHLYSSPATSIVHSANSLDDPLYRGIIPVPLEAHNTTPPVTIILKVNNSEDPEPLMSYTNRSSPTDHLTDQMLVHSQTPPLQRRSEPQEPHTNQDPKMQQEVMSHTSKEIFVEAISEPLTNRASNCSPRLQREVKMPCVDEGAPLSEAKMRYMNHPAAAVLERVTQQSTEAQMGIPICKARAPPLEDLSLQDPVISHTGGGAGLNLVQKCPPSKMAEDFQSTLQHELCAEPRFPLQEYPLPLLAPGAWATRKEMEEKSLLSYPSALQFGSMGKVPNSNPGKVTFYPDPYPLMYGHQLLAYPYNFSNLTALPVALNMVIPDEKGQPLPFLPSMFGYALNPCRGELQESAAVGLNGGPSHGKGETAEQERLKRAA</sequence>
<keyword evidence="7" id="KW-0479">Metal-binding</keyword>
<comment type="subcellular location">
    <subcellularLocation>
        <location evidence="2">Chromosome</location>
    </subcellularLocation>
    <subcellularLocation>
        <location evidence="1">Nucleus</location>
    </subcellularLocation>
</comment>
<dbReference type="PANTHER" id="PTHR24394:SF58">
    <property type="entry name" value="ZINC FINGER AND BTB DOMAIN CONTAINING 33"/>
    <property type="match status" value="1"/>
</dbReference>
<evidence type="ECO:0000313" key="21">
    <source>
        <dbReference type="RefSeq" id="XP_033781291.1"/>
    </source>
</evidence>
<feature type="compositionally biased region" description="Basic residues" evidence="17">
    <location>
        <begin position="910"/>
        <end position="927"/>
    </location>
</feature>
<feature type="compositionally biased region" description="Polar residues" evidence="17">
    <location>
        <begin position="135"/>
        <end position="158"/>
    </location>
</feature>
<dbReference type="Pfam" id="PF00096">
    <property type="entry name" value="zf-C2H2"/>
    <property type="match status" value="1"/>
</dbReference>
<dbReference type="KEGG" id="gsh:117350788"/>
<dbReference type="FunFam" id="3.30.160.60:FF:000437">
    <property type="entry name" value="zinc finger and BTB domain-containing protein 38"/>
    <property type="match status" value="1"/>
</dbReference>
<feature type="region of interest" description="Disordered" evidence="17">
    <location>
        <begin position="909"/>
        <end position="941"/>
    </location>
</feature>
<dbReference type="PROSITE" id="PS50097">
    <property type="entry name" value="BTB"/>
    <property type="match status" value="1"/>
</dbReference>
<evidence type="ECO:0000256" key="6">
    <source>
        <dbReference type="ARBA" id="ARBA00022553"/>
    </source>
</evidence>
<dbReference type="RefSeq" id="XP_033781291.1">
    <property type="nucleotide sequence ID" value="XM_033925400.1"/>
</dbReference>
<feature type="domain" description="C2H2-type" evidence="19">
    <location>
        <begin position="1119"/>
        <end position="1146"/>
    </location>
</feature>
<feature type="domain" description="C2H2-type" evidence="19">
    <location>
        <begin position="537"/>
        <end position="560"/>
    </location>
</feature>
<evidence type="ECO:0000256" key="1">
    <source>
        <dbReference type="ARBA" id="ARBA00004123"/>
    </source>
</evidence>
<dbReference type="GO" id="GO:0005634">
    <property type="term" value="C:nucleus"/>
    <property type="evidence" value="ECO:0007669"/>
    <property type="project" value="UniProtKB-SubCell"/>
</dbReference>
<feature type="region of interest" description="Disordered" evidence="17">
    <location>
        <begin position="1139"/>
        <end position="1233"/>
    </location>
</feature>
<keyword evidence="3" id="KW-0158">Chromosome</keyword>
<evidence type="ECO:0000313" key="22">
    <source>
        <dbReference type="RefSeq" id="XP_033781292.1"/>
    </source>
</evidence>
<organism evidence="20 27">
    <name type="scientific">Geotrypetes seraphini</name>
    <name type="common">Gaboon caecilian</name>
    <name type="synonym">Caecilia seraphini</name>
    <dbReference type="NCBI Taxonomy" id="260995"/>
    <lineage>
        <taxon>Eukaryota</taxon>
        <taxon>Metazoa</taxon>
        <taxon>Chordata</taxon>
        <taxon>Craniata</taxon>
        <taxon>Vertebrata</taxon>
        <taxon>Euteleostomi</taxon>
        <taxon>Amphibia</taxon>
        <taxon>Gymnophiona</taxon>
        <taxon>Geotrypetes</taxon>
    </lineage>
</organism>
<feature type="domain" description="C2H2-type" evidence="19">
    <location>
        <begin position="1036"/>
        <end position="1063"/>
    </location>
</feature>
<dbReference type="CTD" id="57659"/>
<gene>
    <name evidence="21 22 23 24 25 26 27" type="primary">ZBTB4</name>
</gene>
<protein>
    <submittedName>
        <fullName evidence="21 22">Zinc finger and BTB domain-containing protein 4</fullName>
    </submittedName>
</protein>
<dbReference type="RefSeq" id="XP_033781293.1">
    <property type="nucleotide sequence ID" value="XM_033925402.1"/>
</dbReference>
<dbReference type="Gene3D" id="3.30.710.10">
    <property type="entry name" value="Potassium Channel Kv1.1, Chain A"/>
    <property type="match status" value="1"/>
</dbReference>
<evidence type="ECO:0000259" key="18">
    <source>
        <dbReference type="PROSITE" id="PS50097"/>
    </source>
</evidence>
<feature type="compositionally biased region" description="Basic and acidic residues" evidence="17">
    <location>
        <begin position="992"/>
        <end position="1012"/>
    </location>
</feature>
<evidence type="ECO:0000256" key="4">
    <source>
        <dbReference type="ARBA" id="ARBA00022491"/>
    </source>
</evidence>
<dbReference type="InterPro" id="IPR013087">
    <property type="entry name" value="Znf_C2H2_type"/>
</dbReference>
<keyword evidence="4" id="KW-0678">Repressor</keyword>
<dbReference type="SMART" id="SM00355">
    <property type="entry name" value="ZnF_C2H2"/>
    <property type="match status" value="7"/>
</dbReference>
<feature type="region of interest" description="Disordered" evidence="17">
    <location>
        <begin position="614"/>
        <end position="633"/>
    </location>
</feature>
<feature type="compositionally biased region" description="Polar residues" evidence="17">
    <location>
        <begin position="651"/>
        <end position="662"/>
    </location>
</feature>
<dbReference type="FunFam" id="3.30.160.60:FF:000235">
    <property type="entry name" value="Zinc finger and BTB domain containing 38"/>
    <property type="match status" value="1"/>
</dbReference>
<feature type="domain" description="C2H2-type" evidence="19">
    <location>
        <begin position="481"/>
        <end position="508"/>
    </location>
</feature>
<keyword evidence="13" id="KW-0238">DNA-binding</keyword>
<evidence type="ECO:0000256" key="17">
    <source>
        <dbReference type="SAM" id="MobiDB-lite"/>
    </source>
</evidence>
<feature type="compositionally biased region" description="Basic and acidic residues" evidence="17">
    <location>
        <begin position="1317"/>
        <end position="1328"/>
    </location>
</feature>
<keyword evidence="9 16" id="KW-0863">Zinc-finger</keyword>
<dbReference type="InterPro" id="IPR011333">
    <property type="entry name" value="SKP1/BTB/POZ_sf"/>
</dbReference>
<feature type="domain" description="BTB" evidence="18">
    <location>
        <begin position="30"/>
        <end position="97"/>
    </location>
</feature>
<name>A0A6P8Q2H8_GEOSA</name>
<evidence type="ECO:0000256" key="2">
    <source>
        <dbReference type="ARBA" id="ARBA00004286"/>
    </source>
</evidence>
<feature type="region of interest" description="Disordered" evidence="17">
    <location>
        <begin position="992"/>
        <end position="1024"/>
    </location>
</feature>
<feature type="region of interest" description="Disordered" evidence="17">
    <location>
        <begin position="1311"/>
        <end position="1334"/>
    </location>
</feature>
<evidence type="ECO:0000256" key="7">
    <source>
        <dbReference type="ARBA" id="ARBA00022723"/>
    </source>
</evidence>
<evidence type="ECO:0000259" key="19">
    <source>
        <dbReference type="PROSITE" id="PS50157"/>
    </source>
</evidence>
<evidence type="ECO:0000256" key="13">
    <source>
        <dbReference type="ARBA" id="ARBA00023125"/>
    </source>
</evidence>
<dbReference type="InterPro" id="IPR036236">
    <property type="entry name" value="Znf_C2H2_sf"/>
</dbReference>
<dbReference type="SUPFAM" id="SSF54695">
    <property type="entry name" value="POZ domain"/>
    <property type="match status" value="1"/>
</dbReference>
<dbReference type="GO" id="GO:0008270">
    <property type="term" value="F:zinc ion binding"/>
    <property type="evidence" value="ECO:0007669"/>
    <property type="project" value="UniProtKB-KW"/>
</dbReference>
<evidence type="ECO:0000313" key="26">
    <source>
        <dbReference type="RefSeq" id="XP_033781296.1"/>
    </source>
</evidence>
<dbReference type="RefSeq" id="XP_033781296.1">
    <property type="nucleotide sequence ID" value="XM_033925405.1"/>
</dbReference>
<feature type="domain" description="C2H2-type" evidence="19">
    <location>
        <begin position="509"/>
        <end position="536"/>
    </location>
</feature>
<dbReference type="GO" id="GO:0000981">
    <property type="term" value="F:DNA-binding transcription factor activity, RNA polymerase II-specific"/>
    <property type="evidence" value="ECO:0007669"/>
    <property type="project" value="TreeGrafter"/>
</dbReference>
<keyword evidence="10" id="KW-0862">Zinc</keyword>
<evidence type="ECO:0000256" key="5">
    <source>
        <dbReference type="ARBA" id="ARBA00022499"/>
    </source>
</evidence>
<evidence type="ECO:0000313" key="25">
    <source>
        <dbReference type="RefSeq" id="XP_033781295.1"/>
    </source>
</evidence>
<feature type="compositionally biased region" description="Polar residues" evidence="17">
    <location>
        <begin position="614"/>
        <end position="629"/>
    </location>
</feature>
<feature type="region of interest" description="Disordered" evidence="17">
    <location>
        <begin position="642"/>
        <end position="679"/>
    </location>
</feature>
<dbReference type="GeneID" id="117350788"/>
<keyword evidence="5" id="KW-1017">Isopeptide bond</keyword>
<dbReference type="PROSITE" id="PS50157">
    <property type="entry name" value="ZINC_FINGER_C2H2_2"/>
    <property type="match status" value="6"/>
</dbReference>
<feature type="domain" description="C2H2-type" evidence="19">
    <location>
        <begin position="353"/>
        <end position="380"/>
    </location>
</feature>
<evidence type="ECO:0000256" key="3">
    <source>
        <dbReference type="ARBA" id="ARBA00022454"/>
    </source>
</evidence>